<dbReference type="Gene3D" id="3.60.15.10">
    <property type="entry name" value="Ribonuclease Z/Hydroxyacylglutathione hydrolase-like"/>
    <property type="match status" value="1"/>
</dbReference>
<protein>
    <submittedName>
        <fullName evidence="2">Beta-lactamase-like protein</fullName>
    </submittedName>
</protein>
<dbReference type="PANTHER" id="PTHR13754">
    <property type="entry name" value="METALLO-BETA-LACTAMASE SUPERFAMILY PROTEIN"/>
    <property type="match status" value="1"/>
</dbReference>
<dbReference type="Proteomes" id="UP000772434">
    <property type="component" value="Unassembled WGS sequence"/>
</dbReference>
<dbReference type="AlphaFoldDB" id="A0A9P5U3Y5"/>
<dbReference type="InterPro" id="IPR001279">
    <property type="entry name" value="Metallo-B-lactamas"/>
</dbReference>
<organism evidence="2 3">
    <name type="scientific">Rhodocollybia butyracea</name>
    <dbReference type="NCBI Taxonomy" id="206335"/>
    <lineage>
        <taxon>Eukaryota</taxon>
        <taxon>Fungi</taxon>
        <taxon>Dikarya</taxon>
        <taxon>Basidiomycota</taxon>
        <taxon>Agaricomycotina</taxon>
        <taxon>Agaricomycetes</taxon>
        <taxon>Agaricomycetidae</taxon>
        <taxon>Agaricales</taxon>
        <taxon>Marasmiineae</taxon>
        <taxon>Omphalotaceae</taxon>
        <taxon>Rhodocollybia</taxon>
    </lineage>
</organism>
<reference evidence="2" key="1">
    <citation type="submission" date="2020-11" db="EMBL/GenBank/DDBJ databases">
        <authorList>
            <consortium name="DOE Joint Genome Institute"/>
            <person name="Ahrendt S."/>
            <person name="Riley R."/>
            <person name="Andreopoulos W."/>
            <person name="Labutti K."/>
            <person name="Pangilinan J."/>
            <person name="Ruiz-Duenas F.J."/>
            <person name="Barrasa J.M."/>
            <person name="Sanchez-Garcia M."/>
            <person name="Camarero S."/>
            <person name="Miyauchi S."/>
            <person name="Serrano A."/>
            <person name="Linde D."/>
            <person name="Babiker R."/>
            <person name="Drula E."/>
            <person name="Ayuso-Fernandez I."/>
            <person name="Pacheco R."/>
            <person name="Padilla G."/>
            <person name="Ferreira P."/>
            <person name="Barriuso J."/>
            <person name="Kellner H."/>
            <person name="Castanera R."/>
            <person name="Alfaro M."/>
            <person name="Ramirez L."/>
            <person name="Pisabarro A.G."/>
            <person name="Kuo A."/>
            <person name="Tritt A."/>
            <person name="Lipzen A."/>
            <person name="He G."/>
            <person name="Yan M."/>
            <person name="Ng V."/>
            <person name="Cullen D."/>
            <person name="Martin F."/>
            <person name="Rosso M.-N."/>
            <person name="Henrissat B."/>
            <person name="Hibbett D."/>
            <person name="Martinez A.T."/>
            <person name="Grigoriev I.V."/>
        </authorList>
    </citation>
    <scope>NUCLEOTIDE SEQUENCE</scope>
    <source>
        <strain evidence="2">AH 40177</strain>
    </source>
</reference>
<dbReference type="InterPro" id="IPR041712">
    <property type="entry name" value="DHPS-like_MBL-fold"/>
</dbReference>
<evidence type="ECO:0000313" key="2">
    <source>
        <dbReference type="EMBL" id="KAF9066165.1"/>
    </source>
</evidence>
<dbReference type="OrthoDB" id="1470350at2759"/>
<dbReference type="GO" id="GO:0016740">
    <property type="term" value="F:transferase activity"/>
    <property type="evidence" value="ECO:0007669"/>
    <property type="project" value="TreeGrafter"/>
</dbReference>
<dbReference type="InterPro" id="IPR036866">
    <property type="entry name" value="RibonucZ/Hydroxyglut_hydro"/>
</dbReference>
<feature type="domain" description="Metallo-beta-lactamase" evidence="1">
    <location>
        <begin position="74"/>
        <end position="167"/>
    </location>
</feature>
<keyword evidence="3" id="KW-1185">Reference proteome</keyword>
<proteinExistence type="predicted"/>
<dbReference type="SUPFAM" id="SSF56281">
    <property type="entry name" value="Metallo-hydrolase/oxidoreductase"/>
    <property type="match status" value="1"/>
</dbReference>
<name>A0A9P5U3Y5_9AGAR</name>
<evidence type="ECO:0000259" key="1">
    <source>
        <dbReference type="Pfam" id="PF00753"/>
    </source>
</evidence>
<dbReference type="EMBL" id="JADNRY010000092">
    <property type="protein sequence ID" value="KAF9066165.1"/>
    <property type="molecule type" value="Genomic_DNA"/>
</dbReference>
<dbReference type="CDD" id="cd07713">
    <property type="entry name" value="DHPS-like_MBL-fold"/>
    <property type="match status" value="1"/>
</dbReference>
<evidence type="ECO:0000313" key="3">
    <source>
        <dbReference type="Proteomes" id="UP000772434"/>
    </source>
</evidence>
<accession>A0A9P5U3Y5</accession>
<dbReference type="PANTHER" id="PTHR13754:SF13">
    <property type="entry name" value="METALLO-BETA-LACTAMASE SUPERFAMILY PROTEIN (AFU_ORTHOLOGUE AFUA_3G07630)"/>
    <property type="match status" value="1"/>
</dbReference>
<gene>
    <name evidence="2" type="ORF">BDP27DRAFT_1227940</name>
</gene>
<dbReference type="Pfam" id="PF00753">
    <property type="entry name" value="Lactamase_B"/>
    <property type="match status" value="1"/>
</dbReference>
<sequence length="359" mass="39232">MRTVDKLTIRFLVDNSIEWFTKLPPGFTHELPYHIQEHHLEIDKETNIPVINFDNFCCGAHGFSALIEAEIAGDSSRLILFDTGPDNTSLVRNIKAMHVPLQNIERVVISHWHADHSGGLLSFLKLRSQHSAESCVVDTHPDRPYARGIAPGPLYDKIIARLPPDPTFEEIEAAGGVVEKHDKGHFVAGDMVYVSGEIPRVTSFEQAGLLGAKRFVPGTGWKDEPSIMDERFAAVDVAGKGLVIFSACSHAGIVNVVKDAVATFSRPVIGGLHLAGDSMAPRIQPTVEWLSKSLRPSPAFILPMHCTGFVAKVSLEQALGEGVVPAGVGIKVEIVGDRDMTSDLPRLVFARCCRRRAEI</sequence>
<dbReference type="InterPro" id="IPR052926">
    <property type="entry name" value="Metallo-beta-lactamase_dom"/>
</dbReference>
<comment type="caution">
    <text evidence="2">The sequence shown here is derived from an EMBL/GenBank/DDBJ whole genome shotgun (WGS) entry which is preliminary data.</text>
</comment>